<evidence type="ECO:0000313" key="2">
    <source>
        <dbReference type="Proteomes" id="UP000320431"/>
    </source>
</evidence>
<dbReference type="InterPro" id="IPR047111">
    <property type="entry name" value="YbaP-like"/>
</dbReference>
<dbReference type="PANTHER" id="PTHR40590:SF1">
    <property type="entry name" value="CYTOPLASMIC PROTEIN"/>
    <property type="match status" value="1"/>
</dbReference>
<dbReference type="CDD" id="cd14789">
    <property type="entry name" value="Tiki"/>
    <property type="match status" value="1"/>
</dbReference>
<organism evidence="1 2">
    <name type="scientific">Marilutibacter maris</name>
    <dbReference type="NCBI Taxonomy" id="1605891"/>
    <lineage>
        <taxon>Bacteria</taxon>
        <taxon>Pseudomonadati</taxon>
        <taxon>Pseudomonadota</taxon>
        <taxon>Gammaproteobacteria</taxon>
        <taxon>Lysobacterales</taxon>
        <taxon>Lysobacteraceae</taxon>
        <taxon>Marilutibacter</taxon>
    </lineage>
</organism>
<dbReference type="PANTHER" id="PTHR40590">
    <property type="entry name" value="CYTOPLASMIC PROTEIN-RELATED"/>
    <property type="match status" value="1"/>
</dbReference>
<sequence>MRPRHPFVAAVLATALSLAVLPSLAKSPTAVAANPAAEAAAPPVPLLWQVSDDDNTVYLLGSFHMLKSSDYPLSDDIQAAFDDAERVVFEVPPDQVNDPANTTKFLQAAGFADGRKLSQVLAPETYDKLSTMMAAAGQPVAAVERFEPWFVNLSLVMGMAQPLGFSGAHGLDNHLMQLAGKAGKPASGLESLDHQLSVLDGAPMDEQVLGLSELVEDPAAAARELDKLHQSWRQGDLEALRRYAIEQMKEKTPETYRLVNIERNQAWLPQLREMLDGEGEDDVLVVVGAMHLAGDDGLIEGLREAGYRIERICSACSAD</sequence>
<proteinExistence type="predicted"/>
<name>A0A508AWS7_9GAMM</name>
<dbReference type="Pfam" id="PF01963">
    <property type="entry name" value="TraB_PrgY_gumN"/>
    <property type="match status" value="1"/>
</dbReference>
<comment type="caution">
    <text evidence="1">The sequence shown here is derived from an EMBL/GenBank/DDBJ whole genome shotgun (WGS) entry which is preliminary data.</text>
</comment>
<dbReference type="RefSeq" id="WP_141481882.1">
    <property type="nucleotide sequence ID" value="NZ_VICD02000105.1"/>
</dbReference>
<dbReference type="InterPro" id="IPR002816">
    <property type="entry name" value="TraB/PrgY/GumN_fam"/>
</dbReference>
<protein>
    <submittedName>
        <fullName evidence="1">TraB/GumN family protein</fullName>
    </submittedName>
</protein>
<evidence type="ECO:0000313" key="1">
    <source>
        <dbReference type="EMBL" id="KAB8192517.1"/>
    </source>
</evidence>
<reference evidence="1 2" key="1">
    <citation type="submission" date="2019-10" db="EMBL/GenBank/DDBJ databases">
        <title>Lysobacter alkalisoli sp. nov., isolated from saline-alkaline soil.</title>
        <authorList>
            <person name="Sun J.-Q."/>
        </authorList>
    </citation>
    <scope>NUCLEOTIDE SEQUENCE [LARGE SCALE GENOMIC DNA]</scope>
    <source>
        <strain evidence="1 2">KCTC 42381</strain>
    </source>
</reference>
<gene>
    <name evidence="1" type="ORF">FKV24_007095</name>
</gene>
<dbReference type="AlphaFoldDB" id="A0A508AWS7"/>
<dbReference type="Proteomes" id="UP000320431">
    <property type="component" value="Unassembled WGS sequence"/>
</dbReference>
<dbReference type="EMBL" id="VICD02000105">
    <property type="protein sequence ID" value="KAB8192517.1"/>
    <property type="molecule type" value="Genomic_DNA"/>
</dbReference>
<accession>A0A508AWS7</accession>